<feature type="non-terminal residue" evidence="10">
    <location>
        <position position="1138"/>
    </location>
</feature>
<feature type="transmembrane region" description="Helical" evidence="7">
    <location>
        <begin position="349"/>
        <end position="367"/>
    </location>
</feature>
<organism evidence="9 10">
    <name type="scientific">Priapulus caudatus</name>
    <name type="common">Priapulid worm</name>
    <dbReference type="NCBI Taxonomy" id="37621"/>
    <lineage>
        <taxon>Eukaryota</taxon>
        <taxon>Metazoa</taxon>
        <taxon>Ecdysozoa</taxon>
        <taxon>Scalidophora</taxon>
        <taxon>Priapulida</taxon>
        <taxon>Priapulimorpha</taxon>
        <taxon>Priapulimorphida</taxon>
        <taxon>Priapulidae</taxon>
        <taxon>Priapulus</taxon>
    </lineage>
</organism>
<proteinExistence type="predicted"/>
<dbReference type="InterPro" id="IPR026082">
    <property type="entry name" value="ABCA"/>
</dbReference>
<sequence length="1138" mass="125316">MAFLVRSQEIITPLFFIAILVAVRLTQKVDELPVIPSYPSASLYNTTDFWPLTSIYGATPNTTAVNAFMVAAMDTLARVQNSSPPYFELFATEAELENAYKANHSMMSVGIVFSSDGPLLDTTYTIRAPGQYIDLNNDFTNPGVCRSDQSTKPIPECPANWYLYSGFSLLQGVLDTTLLQLKTGRAAATSDVVVLMMPKPSHTPDVSYMQSLSSIYLVIAFAPFVSFLLVLLVTEKEMKIKETMKMMGMRDAAFWLSWTIVYMVIITVICFIMELIAKYARLFPGSSFILMFIALLLYGMSIITFSFMLTPFLHKGKTAGAFGSFATIIFSMLYFVVKFVPGVSVTVRWLLCLLSPVALTLAIDQAVLLETTSGGVNLDNVNEGIFPFSNCLIMMAVDTLIYLLLAAYFENIIPGEYGQRLHPLFCLKRSYWFPSVRPGETSSLLRDVPAVDYTDAANFDRDIEPISDELKDKAAIRIVNVSKSFKAQNKEVTRAVDGLSLDLYEGQITALLGHNGAGKTTLINLLTGQMCPSTGCASIYGLNIAKPSDMDVIRGMTGVCPQQDILFDVLTPREHLEVFASLKGVVPARLNAEVVFLDEPTASMDPYSRRQVWSLLRRLRPGRIILLTTHMMDEADILADRKAIMSSGRLRCVGSSFFLKSRFGIGYHLTIVTSQPSCERDRSRIVATLRQHVPLAQQARAHGMELSYILPLDDISSFAALFVQLETDKEELGVASYGIAMTTLEEVFLRLGEEGGDDILEENVNPAQCLIERQGSVLSSNTRLERSLSRGGHTNPTEFNIQEEGAGTTAGGAVIDVSRDVMSCSYVQREGTELHATWWQQFKVLHKVRWMNTLRSIKAVLLRIFIPAVLVAVSLALAASSTLSTQEPTKYTFRSATYNAWDVLYTNSSPSSVDALLSGLTSQGLDVAQMGNYDDLLNVGVHYQAMDVHQFDTGGENMTWTAIYNDSGLHALPTLMNAVATARLRSLGADAAAAIAASVQPWRSLTGETFTFDYMSFFSVMILGVVLTMVPVGFVSEVVQDRELRCSSQLRISGTSFAVYWASFFAMHVMQCLIPVILCIIVVLAFQVSVFSSGGAIMSLLLLFTICMLACILFAYVISFLFTKSETAEIVVVSAAPL</sequence>
<feature type="transmembrane region" description="Helical" evidence="7">
    <location>
        <begin position="288"/>
        <end position="313"/>
    </location>
</feature>
<keyword evidence="6 7" id="KW-0472">Membrane</keyword>
<feature type="transmembrane region" description="Helical" evidence="7">
    <location>
        <begin position="1096"/>
        <end position="1122"/>
    </location>
</feature>
<evidence type="ECO:0000256" key="2">
    <source>
        <dbReference type="ARBA" id="ARBA00022692"/>
    </source>
</evidence>
<dbReference type="RefSeq" id="XP_014675754.1">
    <property type="nucleotide sequence ID" value="XM_014820268.1"/>
</dbReference>
<feature type="domain" description="ABC transporter" evidence="8">
    <location>
        <begin position="476"/>
        <end position="672"/>
    </location>
</feature>
<dbReference type="Gene3D" id="3.40.50.300">
    <property type="entry name" value="P-loop containing nucleotide triphosphate hydrolases"/>
    <property type="match status" value="2"/>
</dbReference>
<accession>A0ABM1EU83</accession>
<dbReference type="InterPro" id="IPR003593">
    <property type="entry name" value="AAA+_ATPase"/>
</dbReference>
<keyword evidence="9" id="KW-1185">Reference proteome</keyword>
<feature type="transmembrane region" description="Helical" evidence="7">
    <location>
        <begin position="1014"/>
        <end position="1036"/>
    </location>
</feature>
<feature type="transmembrane region" description="Helical" evidence="7">
    <location>
        <begin position="387"/>
        <end position="409"/>
    </location>
</feature>
<keyword evidence="3" id="KW-0547">Nucleotide-binding</keyword>
<keyword evidence="5 7" id="KW-1133">Transmembrane helix</keyword>
<dbReference type="CDD" id="cd03263">
    <property type="entry name" value="ABC_subfamily_A"/>
    <property type="match status" value="1"/>
</dbReference>
<dbReference type="GeneID" id="106815761"/>
<protein>
    <submittedName>
        <fullName evidence="10">ATP-binding cassette sub-family A member 5-like</fullName>
    </submittedName>
</protein>
<dbReference type="InterPro" id="IPR013525">
    <property type="entry name" value="ABC2_TM"/>
</dbReference>
<keyword evidence="4" id="KW-0067">ATP-binding</keyword>
<gene>
    <name evidence="10" type="primary">LOC106815761</name>
</gene>
<dbReference type="PROSITE" id="PS50893">
    <property type="entry name" value="ABC_TRANSPORTER_2"/>
    <property type="match status" value="1"/>
</dbReference>
<dbReference type="SUPFAM" id="SSF52540">
    <property type="entry name" value="P-loop containing nucleoside triphosphate hydrolases"/>
    <property type="match status" value="1"/>
</dbReference>
<reference evidence="10" key="1">
    <citation type="submission" date="2025-08" db="UniProtKB">
        <authorList>
            <consortium name="RefSeq"/>
        </authorList>
    </citation>
    <scope>IDENTIFICATION</scope>
</reference>
<evidence type="ECO:0000256" key="1">
    <source>
        <dbReference type="ARBA" id="ARBA00004141"/>
    </source>
</evidence>
<evidence type="ECO:0000313" key="9">
    <source>
        <dbReference type="Proteomes" id="UP000695022"/>
    </source>
</evidence>
<feature type="transmembrane region" description="Helical" evidence="7">
    <location>
        <begin position="1057"/>
        <end position="1090"/>
    </location>
</feature>
<comment type="subcellular location">
    <subcellularLocation>
        <location evidence="1">Membrane</location>
        <topology evidence="1">Multi-pass membrane protein</topology>
    </subcellularLocation>
</comment>
<dbReference type="SMART" id="SM00382">
    <property type="entry name" value="AAA"/>
    <property type="match status" value="1"/>
</dbReference>
<evidence type="ECO:0000256" key="4">
    <source>
        <dbReference type="ARBA" id="ARBA00022840"/>
    </source>
</evidence>
<evidence type="ECO:0000256" key="3">
    <source>
        <dbReference type="ARBA" id="ARBA00022741"/>
    </source>
</evidence>
<evidence type="ECO:0000256" key="7">
    <source>
        <dbReference type="SAM" id="Phobius"/>
    </source>
</evidence>
<evidence type="ECO:0000313" key="10">
    <source>
        <dbReference type="RefSeq" id="XP_014675754.1"/>
    </source>
</evidence>
<feature type="transmembrane region" description="Helical" evidence="7">
    <location>
        <begin position="860"/>
        <end position="879"/>
    </location>
</feature>
<evidence type="ECO:0000256" key="5">
    <source>
        <dbReference type="ARBA" id="ARBA00022989"/>
    </source>
</evidence>
<name>A0ABM1EU83_PRICU</name>
<evidence type="ECO:0000256" key="6">
    <source>
        <dbReference type="ARBA" id="ARBA00023136"/>
    </source>
</evidence>
<dbReference type="InterPro" id="IPR027417">
    <property type="entry name" value="P-loop_NTPase"/>
</dbReference>
<keyword evidence="2 7" id="KW-0812">Transmembrane</keyword>
<dbReference type="Pfam" id="PF12698">
    <property type="entry name" value="ABC2_membrane_3"/>
    <property type="match status" value="2"/>
</dbReference>
<dbReference type="PANTHER" id="PTHR19229:SF274">
    <property type="entry name" value="ABC-TYPE ORGANIC ANION TRANSPORTER ABCA8"/>
    <property type="match status" value="1"/>
</dbReference>
<feature type="transmembrane region" description="Helical" evidence="7">
    <location>
        <begin position="319"/>
        <end position="337"/>
    </location>
</feature>
<dbReference type="Pfam" id="PF00005">
    <property type="entry name" value="ABC_tran"/>
    <property type="match status" value="1"/>
</dbReference>
<feature type="transmembrane region" description="Helical" evidence="7">
    <location>
        <begin position="215"/>
        <end position="233"/>
    </location>
</feature>
<evidence type="ECO:0000259" key="8">
    <source>
        <dbReference type="PROSITE" id="PS50893"/>
    </source>
</evidence>
<dbReference type="InterPro" id="IPR003439">
    <property type="entry name" value="ABC_transporter-like_ATP-bd"/>
</dbReference>
<dbReference type="PANTHER" id="PTHR19229">
    <property type="entry name" value="ATP-BINDING CASSETTE TRANSPORTER SUBFAMILY A ABCA"/>
    <property type="match status" value="1"/>
</dbReference>
<dbReference type="Proteomes" id="UP000695022">
    <property type="component" value="Unplaced"/>
</dbReference>
<feature type="transmembrane region" description="Helical" evidence="7">
    <location>
        <begin position="253"/>
        <end position="276"/>
    </location>
</feature>